<dbReference type="InterPro" id="IPR027417">
    <property type="entry name" value="P-loop_NTPase"/>
</dbReference>
<feature type="region of interest" description="Disordered" evidence="2">
    <location>
        <begin position="187"/>
        <end position="207"/>
    </location>
</feature>
<gene>
    <name evidence="4" type="ORF">F2Q70_00024224</name>
</gene>
<evidence type="ECO:0000313" key="4">
    <source>
        <dbReference type="EMBL" id="KAF2601234.1"/>
    </source>
</evidence>
<feature type="compositionally biased region" description="Acidic residues" evidence="2">
    <location>
        <begin position="192"/>
        <end position="202"/>
    </location>
</feature>
<dbReference type="Gene3D" id="3.40.50.300">
    <property type="entry name" value="P-loop containing nucleotide triphosphate hydrolases"/>
    <property type="match status" value="1"/>
</dbReference>
<organism evidence="4">
    <name type="scientific">Brassica cretica</name>
    <name type="common">Mustard</name>
    <dbReference type="NCBI Taxonomy" id="69181"/>
    <lineage>
        <taxon>Eukaryota</taxon>
        <taxon>Viridiplantae</taxon>
        <taxon>Streptophyta</taxon>
        <taxon>Embryophyta</taxon>
        <taxon>Tracheophyta</taxon>
        <taxon>Spermatophyta</taxon>
        <taxon>Magnoliopsida</taxon>
        <taxon>eudicotyledons</taxon>
        <taxon>Gunneridae</taxon>
        <taxon>Pentapetalae</taxon>
        <taxon>rosids</taxon>
        <taxon>malvids</taxon>
        <taxon>Brassicales</taxon>
        <taxon>Brassicaceae</taxon>
        <taxon>Brassiceae</taxon>
        <taxon>Brassica</taxon>
    </lineage>
</organism>
<dbReference type="AlphaFoldDB" id="A0A8S9L1P5"/>
<name>A0A8S9L1P5_BRACR</name>
<dbReference type="EMBL" id="QGKY02000094">
    <property type="protein sequence ID" value="KAF2601234.1"/>
    <property type="molecule type" value="Genomic_DNA"/>
</dbReference>
<evidence type="ECO:0000256" key="2">
    <source>
        <dbReference type="SAM" id="MobiDB-lite"/>
    </source>
</evidence>
<keyword evidence="1" id="KW-0175">Coiled coil</keyword>
<dbReference type="SUPFAM" id="SSF52540">
    <property type="entry name" value="P-loop containing nucleoside triphosphate hydrolases"/>
    <property type="match status" value="1"/>
</dbReference>
<evidence type="ECO:0000259" key="3">
    <source>
        <dbReference type="Pfam" id="PF00271"/>
    </source>
</evidence>
<feature type="coiled-coil region" evidence="1">
    <location>
        <begin position="250"/>
        <end position="283"/>
    </location>
</feature>
<dbReference type="Pfam" id="PF00271">
    <property type="entry name" value="Helicase_C"/>
    <property type="match status" value="1"/>
</dbReference>
<evidence type="ECO:0000256" key="1">
    <source>
        <dbReference type="SAM" id="Coils"/>
    </source>
</evidence>
<sequence length="294" mass="33695">MKISALAENTQSSIVFSEVLATAGREIVTKDITRMRGGWPMQDAFYRISLLASYYQVSDSVGNKFRALVAFLKKQPGKKISIFFSSCESVKHYSGLLRALGMPFSVCEIHGKQSIGINLKVFSEFKEQKSAHILLCSDPIALGHHVLPGVSVLLSAKRRGARVILVLTDSETEILKDMRRTEVELEENKLEENEENELEENEENARESQMITEEMEKGGLGNTQRVFFCLIKRRGARVMLVLTDSETEILKDMRRTEMELEENKLEENEENELEENEENARVQPQKVRIRKFWF</sequence>
<proteinExistence type="predicted"/>
<feature type="domain" description="Helicase C-terminal" evidence="3">
    <location>
        <begin position="64"/>
        <end position="145"/>
    </location>
</feature>
<dbReference type="InterPro" id="IPR001650">
    <property type="entry name" value="Helicase_C-like"/>
</dbReference>
<protein>
    <recommendedName>
        <fullName evidence="3">Helicase C-terminal domain-containing protein</fullName>
    </recommendedName>
</protein>
<comment type="caution">
    <text evidence="4">The sequence shown here is derived from an EMBL/GenBank/DDBJ whole genome shotgun (WGS) entry which is preliminary data.</text>
</comment>
<accession>A0A8S9L1P5</accession>
<reference evidence="4" key="1">
    <citation type="submission" date="2019-12" db="EMBL/GenBank/DDBJ databases">
        <title>Genome sequencing and annotation of Brassica cretica.</title>
        <authorList>
            <person name="Studholme D.J."/>
            <person name="Sarris P.F."/>
        </authorList>
    </citation>
    <scope>NUCLEOTIDE SEQUENCE</scope>
    <source>
        <strain evidence="4">PFS-102/07</strain>
        <tissue evidence="4">Leaf</tissue>
    </source>
</reference>